<evidence type="ECO:0000313" key="4">
    <source>
        <dbReference type="Proteomes" id="UP000243205"/>
    </source>
</evidence>
<dbReference type="EMBL" id="FNAQ01000027">
    <property type="protein sequence ID" value="SDE70577.1"/>
    <property type="molecule type" value="Genomic_DNA"/>
</dbReference>
<evidence type="ECO:0000313" key="3">
    <source>
        <dbReference type="EMBL" id="SDE70577.1"/>
    </source>
</evidence>
<dbReference type="Pfam" id="PF04536">
    <property type="entry name" value="TPM_phosphatase"/>
    <property type="match status" value="1"/>
</dbReference>
<dbReference type="STRING" id="57664.SAMN05661003_1273"/>
<name>A0A1G7F3V2_9BACT</name>
<accession>A0A1G7F3V2</accession>
<dbReference type="PANTHER" id="PTHR30373">
    <property type="entry name" value="UPF0603 PROTEIN YGCG"/>
    <property type="match status" value="1"/>
</dbReference>
<gene>
    <name evidence="3" type="ORF">SAMN05661003_1273</name>
</gene>
<feature type="chain" id="PRO_5017247127" evidence="1">
    <location>
        <begin position="21"/>
        <end position="345"/>
    </location>
</feature>
<dbReference type="PANTHER" id="PTHR30373:SF2">
    <property type="entry name" value="UPF0603 PROTEIN YGCG"/>
    <property type="match status" value="1"/>
</dbReference>
<feature type="domain" description="TPM" evidence="2">
    <location>
        <begin position="28"/>
        <end position="150"/>
    </location>
</feature>
<dbReference type="Proteomes" id="UP000243205">
    <property type="component" value="Unassembled WGS sequence"/>
</dbReference>
<sequence>MKIRRFLVLLSLLLCGACQVSPPLPPAVVDEAEVLSPSARQRLCQQARLLLQQQRIALQVWILPQAVDDLDRLAADQLSRLRLGEQTGGARGLLLVFDPQRQQVRLEVGYDLEALLTDLFIGRIEREQMAPFYAAGRLAEGIEATVELVVGAVLAQEDALPDRPAVRNGTTLSGGGGARLALEGAAARPEETLDVADLARYQPQPTPLESLALYLEVLRARIKAPQLPLYSPSSRDFFASWLVTDAQQANAQALLEAHWAEAEVRTGTVQHEQLAVIRFPVTRRGCAPYLLRRVAAGWQLDFAAMHQLLGFNHNNQWFMRRQDHAFMFAFRDWRFDRQGFPHAAP</sequence>
<proteinExistence type="predicted"/>
<dbReference type="InterPro" id="IPR007621">
    <property type="entry name" value="TPM_dom"/>
</dbReference>
<keyword evidence="1" id="KW-0732">Signal</keyword>
<protein>
    <submittedName>
        <fullName evidence="3">TLP18.3, Psb32 and MOLO-1 founding protein of phosphatase</fullName>
    </submittedName>
</protein>
<keyword evidence="4" id="KW-1185">Reference proteome</keyword>
<dbReference type="OrthoDB" id="5405492at2"/>
<dbReference type="RefSeq" id="WP_092080772.1">
    <property type="nucleotide sequence ID" value="NZ_FNAQ01000027.1"/>
</dbReference>
<organism evidence="3 4">
    <name type="scientific">Desulfuromonas thiophila</name>
    <dbReference type="NCBI Taxonomy" id="57664"/>
    <lineage>
        <taxon>Bacteria</taxon>
        <taxon>Pseudomonadati</taxon>
        <taxon>Thermodesulfobacteriota</taxon>
        <taxon>Desulfuromonadia</taxon>
        <taxon>Desulfuromonadales</taxon>
        <taxon>Desulfuromonadaceae</taxon>
        <taxon>Desulfuromonas</taxon>
    </lineage>
</organism>
<evidence type="ECO:0000256" key="1">
    <source>
        <dbReference type="SAM" id="SignalP"/>
    </source>
</evidence>
<dbReference type="Gene3D" id="3.10.310.50">
    <property type="match status" value="1"/>
</dbReference>
<evidence type="ECO:0000259" key="2">
    <source>
        <dbReference type="Pfam" id="PF04536"/>
    </source>
</evidence>
<dbReference type="AlphaFoldDB" id="A0A1G7F3V2"/>
<feature type="signal peptide" evidence="1">
    <location>
        <begin position="1"/>
        <end position="20"/>
    </location>
</feature>
<reference evidence="4" key="1">
    <citation type="submission" date="2016-10" db="EMBL/GenBank/DDBJ databases">
        <authorList>
            <person name="Varghese N."/>
            <person name="Submissions S."/>
        </authorList>
    </citation>
    <scope>NUCLEOTIDE SEQUENCE [LARGE SCALE GENOMIC DNA]</scope>
    <source>
        <strain evidence="4">DSM 8987</strain>
    </source>
</reference>